<proteinExistence type="predicted"/>
<keyword evidence="3" id="KW-1185">Reference proteome</keyword>
<gene>
    <name evidence="2" type="ORF">Mterra_03751</name>
</gene>
<protein>
    <submittedName>
        <fullName evidence="2">Uncharacterized protein</fullName>
    </submittedName>
</protein>
<evidence type="ECO:0000256" key="1">
    <source>
        <dbReference type="SAM" id="SignalP"/>
    </source>
</evidence>
<accession>A0A399E5P9</accession>
<evidence type="ECO:0000313" key="3">
    <source>
        <dbReference type="Proteomes" id="UP000265715"/>
    </source>
</evidence>
<dbReference type="EMBL" id="QXDL01000283">
    <property type="protein sequence ID" value="RIH77591.1"/>
    <property type="molecule type" value="Genomic_DNA"/>
</dbReference>
<evidence type="ECO:0000313" key="2">
    <source>
        <dbReference type="EMBL" id="RIH77591.1"/>
    </source>
</evidence>
<sequence length="146" mass="16369">MKANRFILLLAAILLACFAAAQVQGRVVTASQFTLWNFPLTGYEFIGGGPYEDMKQSMNRLANGIGRDCTRYEFVMFHDQITGPGSVQPDAVIARMREKLLANGFQVRDVLNGAAWLASFSSYTYLGTWSKLDKEPGVMLFWCQLR</sequence>
<dbReference type="RefSeq" id="WP_119316610.1">
    <property type="nucleotide sequence ID" value="NZ_QXDL01000283.1"/>
</dbReference>
<dbReference type="Proteomes" id="UP000265715">
    <property type="component" value="Unassembled WGS sequence"/>
</dbReference>
<keyword evidence="1" id="KW-0732">Signal</keyword>
<dbReference type="PROSITE" id="PS51257">
    <property type="entry name" value="PROKAR_LIPOPROTEIN"/>
    <property type="match status" value="1"/>
</dbReference>
<comment type="caution">
    <text evidence="2">The sequence shown here is derived from an EMBL/GenBank/DDBJ whole genome shotgun (WGS) entry which is preliminary data.</text>
</comment>
<feature type="chain" id="PRO_5017302514" evidence="1">
    <location>
        <begin position="22"/>
        <end position="146"/>
    </location>
</feature>
<dbReference type="AlphaFoldDB" id="A0A399E5P9"/>
<reference evidence="2 3" key="1">
    <citation type="submission" date="2018-08" db="EMBL/GenBank/DDBJ databases">
        <title>Meiothermus terrae DSM 26712 genome sequencing project.</title>
        <authorList>
            <person name="Da Costa M.S."/>
            <person name="Albuquerque L."/>
            <person name="Raposo P."/>
            <person name="Froufe H.J.C."/>
            <person name="Barroso C.S."/>
            <person name="Egas C."/>
        </authorList>
    </citation>
    <scope>NUCLEOTIDE SEQUENCE [LARGE SCALE GENOMIC DNA]</scope>
    <source>
        <strain evidence="2 3">DSM 26712</strain>
    </source>
</reference>
<name>A0A399E5P9_9DEIN</name>
<organism evidence="2 3">
    <name type="scientific">Calidithermus terrae</name>
    <dbReference type="NCBI Taxonomy" id="1408545"/>
    <lineage>
        <taxon>Bacteria</taxon>
        <taxon>Thermotogati</taxon>
        <taxon>Deinococcota</taxon>
        <taxon>Deinococci</taxon>
        <taxon>Thermales</taxon>
        <taxon>Thermaceae</taxon>
        <taxon>Calidithermus</taxon>
    </lineage>
</organism>
<feature type="signal peptide" evidence="1">
    <location>
        <begin position="1"/>
        <end position="21"/>
    </location>
</feature>